<dbReference type="PANTHER" id="PTHR15615">
    <property type="match status" value="1"/>
</dbReference>
<gene>
    <name evidence="1" type="primary">PCL7_5</name>
    <name evidence="1" type="ORF">K7432_006667</name>
</gene>
<dbReference type="Proteomes" id="UP001479436">
    <property type="component" value="Unassembled WGS sequence"/>
</dbReference>
<reference evidence="1 2" key="1">
    <citation type="submission" date="2023-04" db="EMBL/GenBank/DDBJ databases">
        <title>Genome of Basidiobolus ranarum AG-B5.</title>
        <authorList>
            <person name="Stajich J.E."/>
            <person name="Carter-House D."/>
            <person name="Gryganskyi A."/>
        </authorList>
    </citation>
    <scope>NUCLEOTIDE SEQUENCE [LARGE SCALE GENOMIC DNA]</scope>
    <source>
        <strain evidence="1 2">AG-B5</strain>
    </source>
</reference>
<dbReference type="EMBL" id="JASJQH010000303">
    <property type="protein sequence ID" value="KAK9765195.1"/>
    <property type="molecule type" value="Genomic_DNA"/>
</dbReference>
<dbReference type="CDD" id="cd20558">
    <property type="entry name" value="CYCLIN_ScPCL7-like"/>
    <property type="match status" value="1"/>
</dbReference>
<accession>A0ABR2WUI4</accession>
<dbReference type="Gene3D" id="1.10.472.10">
    <property type="entry name" value="Cyclin-like"/>
    <property type="match status" value="1"/>
</dbReference>
<organism evidence="1 2">
    <name type="scientific">Basidiobolus ranarum</name>
    <dbReference type="NCBI Taxonomy" id="34480"/>
    <lineage>
        <taxon>Eukaryota</taxon>
        <taxon>Fungi</taxon>
        <taxon>Fungi incertae sedis</taxon>
        <taxon>Zoopagomycota</taxon>
        <taxon>Entomophthoromycotina</taxon>
        <taxon>Basidiobolomycetes</taxon>
        <taxon>Basidiobolales</taxon>
        <taxon>Basidiobolaceae</taxon>
        <taxon>Basidiobolus</taxon>
    </lineage>
</organism>
<dbReference type="Pfam" id="PF08613">
    <property type="entry name" value="Cyclin"/>
    <property type="match status" value="1"/>
</dbReference>
<evidence type="ECO:0000313" key="1">
    <source>
        <dbReference type="EMBL" id="KAK9765195.1"/>
    </source>
</evidence>
<dbReference type="PANTHER" id="PTHR15615:SF94">
    <property type="entry name" value="PHO85 CYCLIN-6-RELATED"/>
    <property type="match status" value="1"/>
</dbReference>
<evidence type="ECO:0000313" key="2">
    <source>
        <dbReference type="Proteomes" id="UP001479436"/>
    </source>
</evidence>
<proteinExistence type="predicted"/>
<protein>
    <submittedName>
        <fullName evidence="1">Cyclin-like protein interacting with PHO85</fullName>
    </submittedName>
</protein>
<dbReference type="InterPro" id="IPR013922">
    <property type="entry name" value="Cyclin_PHO80-like"/>
</dbReference>
<name>A0ABR2WUI4_9FUNG</name>
<sequence length="335" mass="37764">MNSFNFVDHPVSDTITLLAEYLVEIVEKNDRNIVHSYDQTTGTRYCPAYTPFHARKIPSIDIPDYLARILKYCPCTNDCLIAIMVYIERMSNMADDSTFAIDSYNIHRFIIVAIMISTKFFSDIFYTNTRYSKVGGLTVSELNYLEIEFLKLNRFNVTISSHELQSFADSLLNKTKPVLYIPEVKVTEYITPDSPWSSMDGVFTQSWSPPMTPTASEESSPIIFSSMEFRNACYLSKSYSSVDPIKSSFPGSNVDSIIRRPDNTHATSINKHSCSVPLNFHLSSFKVRSDIGTQTGEHKDSFKKLSIQSGRTYGSYLSDLMGTNANLNTSALSVS</sequence>
<keyword evidence="2" id="KW-1185">Reference proteome</keyword>
<comment type="caution">
    <text evidence="1">The sequence shown here is derived from an EMBL/GenBank/DDBJ whole genome shotgun (WGS) entry which is preliminary data.</text>
</comment>